<accession>A0A151MWP7</accession>
<evidence type="ECO:0000313" key="2">
    <source>
        <dbReference type="EMBL" id="KYO28905.1"/>
    </source>
</evidence>
<feature type="chain" id="PRO_5007585524" evidence="1">
    <location>
        <begin position="32"/>
        <end position="81"/>
    </location>
</feature>
<sequence length="81" mass="9058">MSNTSLLHYHQLMGQCHCLLHLLPLLGLDLALEETCGSYPVWQGSKARKESSRVQTLDFRKADMGTFGEAGNFYIKVMQAA</sequence>
<name>A0A151MWP7_ALLMI</name>
<evidence type="ECO:0000313" key="3">
    <source>
        <dbReference type="Proteomes" id="UP000050525"/>
    </source>
</evidence>
<comment type="caution">
    <text evidence="2">The sequence shown here is derived from an EMBL/GenBank/DDBJ whole genome shotgun (WGS) entry which is preliminary data.</text>
</comment>
<dbReference type="EMBL" id="AKHW03004724">
    <property type="protein sequence ID" value="KYO28905.1"/>
    <property type="molecule type" value="Genomic_DNA"/>
</dbReference>
<protein>
    <submittedName>
        <fullName evidence="2">Uncharacterized protein</fullName>
    </submittedName>
</protein>
<dbReference type="AlphaFoldDB" id="A0A151MWP7"/>
<proteinExistence type="predicted"/>
<dbReference type="Proteomes" id="UP000050525">
    <property type="component" value="Unassembled WGS sequence"/>
</dbReference>
<gene>
    <name evidence="2" type="ORF">Y1Q_0009748</name>
</gene>
<keyword evidence="1" id="KW-0732">Signal</keyword>
<evidence type="ECO:0000256" key="1">
    <source>
        <dbReference type="SAM" id="SignalP"/>
    </source>
</evidence>
<feature type="signal peptide" evidence="1">
    <location>
        <begin position="1"/>
        <end position="31"/>
    </location>
</feature>
<organism evidence="2 3">
    <name type="scientific">Alligator mississippiensis</name>
    <name type="common">American alligator</name>
    <dbReference type="NCBI Taxonomy" id="8496"/>
    <lineage>
        <taxon>Eukaryota</taxon>
        <taxon>Metazoa</taxon>
        <taxon>Chordata</taxon>
        <taxon>Craniata</taxon>
        <taxon>Vertebrata</taxon>
        <taxon>Euteleostomi</taxon>
        <taxon>Archelosauria</taxon>
        <taxon>Archosauria</taxon>
        <taxon>Crocodylia</taxon>
        <taxon>Alligatoridae</taxon>
        <taxon>Alligatorinae</taxon>
        <taxon>Alligator</taxon>
    </lineage>
</organism>
<reference evidence="2 3" key="1">
    <citation type="journal article" date="2012" name="Genome Biol.">
        <title>Sequencing three crocodilian genomes to illuminate the evolution of archosaurs and amniotes.</title>
        <authorList>
            <person name="St John J.A."/>
            <person name="Braun E.L."/>
            <person name="Isberg S.R."/>
            <person name="Miles L.G."/>
            <person name="Chong A.Y."/>
            <person name="Gongora J."/>
            <person name="Dalzell P."/>
            <person name="Moran C."/>
            <person name="Bed'hom B."/>
            <person name="Abzhanov A."/>
            <person name="Burgess S.C."/>
            <person name="Cooksey A.M."/>
            <person name="Castoe T.A."/>
            <person name="Crawford N.G."/>
            <person name="Densmore L.D."/>
            <person name="Drew J.C."/>
            <person name="Edwards S.V."/>
            <person name="Faircloth B.C."/>
            <person name="Fujita M.K."/>
            <person name="Greenwold M.J."/>
            <person name="Hoffmann F.G."/>
            <person name="Howard J.M."/>
            <person name="Iguchi T."/>
            <person name="Janes D.E."/>
            <person name="Khan S.Y."/>
            <person name="Kohno S."/>
            <person name="de Koning A.J."/>
            <person name="Lance S.L."/>
            <person name="McCarthy F.M."/>
            <person name="McCormack J.E."/>
            <person name="Merchant M.E."/>
            <person name="Peterson D.G."/>
            <person name="Pollock D.D."/>
            <person name="Pourmand N."/>
            <person name="Raney B.J."/>
            <person name="Roessler K.A."/>
            <person name="Sanford J.R."/>
            <person name="Sawyer R.H."/>
            <person name="Schmidt C.J."/>
            <person name="Triplett E.W."/>
            <person name="Tuberville T.D."/>
            <person name="Venegas-Anaya M."/>
            <person name="Howard J.T."/>
            <person name="Jarvis E.D."/>
            <person name="Guillette L.J.Jr."/>
            <person name="Glenn T.C."/>
            <person name="Green R.E."/>
            <person name="Ray D.A."/>
        </authorList>
    </citation>
    <scope>NUCLEOTIDE SEQUENCE [LARGE SCALE GENOMIC DNA]</scope>
    <source>
        <strain evidence="2">KSC_2009_1</strain>
    </source>
</reference>
<keyword evidence="3" id="KW-1185">Reference proteome</keyword>